<sequence>MKIKLALLDNDQNYLNRIVSVFNIRYADKLEIYSFTKIESALSALESTRIDVFVSSVAFDVNTAALPKRCGFAYFVDSADIDSVNNQRAICKYQKADLIYRQILSIYSENAGGVSETRFGDDSCKVIAFASPCGGTGSSTMAAACASYYAAKGEKTLYLNFEKFGSADAFFSAEGQFDMSDIIFALKSRKANLSMKMESCVKQDRRGVYFYSQPKVALDMIELKSDEIIRLISESKLLGSYSYIILDLDFGIDSDTIKILKQANALVWTGDGSEISNIKISRAYDALAISEQNEDVPILNRTVLIYNKFSNKSSRALASNIELKNIGGAPRYEHASVSQILDSLSSIEMFGRIC</sequence>
<dbReference type="CDD" id="cd17869">
    <property type="entry name" value="TadZ-like"/>
    <property type="match status" value="1"/>
</dbReference>
<evidence type="ECO:0000313" key="2">
    <source>
        <dbReference type="EMBL" id="MEQ2470365.1"/>
    </source>
</evidence>
<name>A0ABV1FAF7_9FIRM</name>
<dbReference type="Gene3D" id="3.40.50.300">
    <property type="entry name" value="P-loop containing nucleotide triphosphate hydrolases"/>
    <property type="match status" value="1"/>
</dbReference>
<dbReference type="RefSeq" id="WP_015522956.1">
    <property type="nucleotide sequence ID" value="NZ_JBBMEZ010000023.1"/>
</dbReference>
<dbReference type="InterPro" id="IPR049086">
    <property type="entry name" value="TadZ-like_ARD"/>
</dbReference>
<accession>A0ABV1FAF7</accession>
<reference evidence="2 3" key="1">
    <citation type="submission" date="2024-03" db="EMBL/GenBank/DDBJ databases">
        <title>Human intestinal bacterial collection.</title>
        <authorList>
            <person name="Pauvert C."/>
            <person name="Hitch T.C.A."/>
            <person name="Clavel T."/>
        </authorList>
    </citation>
    <scope>NUCLEOTIDE SEQUENCE [LARGE SCALE GENOMIC DNA]</scope>
    <source>
        <strain evidence="2 3">CLA-JM-H38</strain>
    </source>
</reference>
<keyword evidence="3" id="KW-1185">Reference proteome</keyword>
<proteinExistence type="predicted"/>
<dbReference type="Proteomes" id="UP001490816">
    <property type="component" value="Unassembled WGS sequence"/>
</dbReference>
<feature type="domain" description="TadZ-like receiver" evidence="1">
    <location>
        <begin position="1"/>
        <end position="108"/>
    </location>
</feature>
<dbReference type="SUPFAM" id="SSF52540">
    <property type="entry name" value="P-loop containing nucleoside triphosphate hydrolases"/>
    <property type="match status" value="1"/>
</dbReference>
<evidence type="ECO:0000259" key="1">
    <source>
        <dbReference type="Pfam" id="PF21194"/>
    </source>
</evidence>
<dbReference type="Pfam" id="PF21194">
    <property type="entry name" value="TadZ-like_ARD"/>
    <property type="match status" value="1"/>
</dbReference>
<dbReference type="InterPro" id="IPR027417">
    <property type="entry name" value="P-loop_NTPase"/>
</dbReference>
<dbReference type="Gene3D" id="3.40.50.10850">
    <property type="entry name" value="Ntrc-like two-domain protein"/>
    <property type="match status" value="1"/>
</dbReference>
<protein>
    <submittedName>
        <fullName evidence="2">Chromosome partitioning protein ParA</fullName>
    </submittedName>
</protein>
<comment type="caution">
    <text evidence="2">The sequence shown here is derived from an EMBL/GenBank/DDBJ whole genome shotgun (WGS) entry which is preliminary data.</text>
</comment>
<organism evidence="2 3">
    <name type="scientific">Ruminococcoides intestinale</name>
    <dbReference type="NCBI Taxonomy" id="3133162"/>
    <lineage>
        <taxon>Bacteria</taxon>
        <taxon>Bacillati</taxon>
        <taxon>Bacillota</taxon>
        <taxon>Clostridia</taxon>
        <taxon>Eubacteriales</taxon>
        <taxon>Oscillospiraceae</taxon>
        <taxon>Ruminococcoides</taxon>
    </lineage>
</organism>
<evidence type="ECO:0000313" key="3">
    <source>
        <dbReference type="Proteomes" id="UP001490816"/>
    </source>
</evidence>
<dbReference type="EMBL" id="JBBMEZ010000023">
    <property type="protein sequence ID" value="MEQ2470365.1"/>
    <property type="molecule type" value="Genomic_DNA"/>
</dbReference>
<gene>
    <name evidence="2" type="ORF">WMO39_08530</name>
</gene>